<proteinExistence type="predicted"/>
<protein>
    <submittedName>
        <fullName evidence="1">Unnamed protein product</fullName>
    </submittedName>
</protein>
<dbReference type="Proteomes" id="UP001165064">
    <property type="component" value="Unassembled WGS sequence"/>
</dbReference>
<gene>
    <name evidence="1" type="ORF">Amon02_000647200</name>
</gene>
<organism evidence="1 2">
    <name type="scientific">Ambrosiozyma monospora</name>
    <name type="common">Yeast</name>
    <name type="synonym">Endomycopsis monosporus</name>
    <dbReference type="NCBI Taxonomy" id="43982"/>
    <lineage>
        <taxon>Eukaryota</taxon>
        <taxon>Fungi</taxon>
        <taxon>Dikarya</taxon>
        <taxon>Ascomycota</taxon>
        <taxon>Saccharomycotina</taxon>
        <taxon>Pichiomycetes</taxon>
        <taxon>Pichiales</taxon>
        <taxon>Pichiaceae</taxon>
        <taxon>Ambrosiozyma</taxon>
    </lineage>
</organism>
<accession>A0ACB5T9K2</accession>
<name>A0ACB5T9K2_AMBMO</name>
<comment type="caution">
    <text evidence="1">The sequence shown here is derived from an EMBL/GenBank/DDBJ whole genome shotgun (WGS) entry which is preliminary data.</text>
</comment>
<evidence type="ECO:0000313" key="1">
    <source>
        <dbReference type="EMBL" id="GME83882.1"/>
    </source>
</evidence>
<evidence type="ECO:0000313" key="2">
    <source>
        <dbReference type="Proteomes" id="UP001165064"/>
    </source>
</evidence>
<dbReference type="EMBL" id="BSXS01005065">
    <property type="protein sequence ID" value="GME83882.1"/>
    <property type="molecule type" value="Genomic_DNA"/>
</dbReference>
<reference evidence="1" key="1">
    <citation type="submission" date="2023-04" db="EMBL/GenBank/DDBJ databases">
        <title>Ambrosiozyma monospora NBRC 10751.</title>
        <authorList>
            <person name="Ichikawa N."/>
            <person name="Sato H."/>
            <person name="Tonouchi N."/>
        </authorList>
    </citation>
    <scope>NUCLEOTIDE SEQUENCE</scope>
    <source>
        <strain evidence="1">NBRC 10751</strain>
    </source>
</reference>
<sequence>MGTLTKSFGAAGGYVAADQVIIDRLRLDITTNIHGESQPPAVLQQISTSLRIISGELNGNEGQERLQRIAFNSRYLRLGLKRLGFIVYGADDSPVIPVMLYTPPKMPAFSRMMMERGIAVVVVGYPATDLITSRVRFCVSSALTKEDIDKILTDCDEIGDKLYLKFGSGIAGGEKVPGDYKKGIRPRWSIEEVLEKTPEDCKHPMY</sequence>
<keyword evidence="2" id="KW-1185">Reference proteome</keyword>